<protein>
    <submittedName>
        <fullName evidence="3">Fasciclin domain-containing protein</fullName>
    </submittedName>
</protein>
<proteinExistence type="predicted"/>
<dbReference type="PANTHER" id="PTHR10900:SF77">
    <property type="entry name" value="FI19380P1"/>
    <property type="match status" value="1"/>
</dbReference>
<organism evidence="3 4">
    <name type="scientific">Parapedobacter composti</name>
    <dbReference type="NCBI Taxonomy" id="623281"/>
    <lineage>
        <taxon>Bacteria</taxon>
        <taxon>Pseudomonadati</taxon>
        <taxon>Bacteroidota</taxon>
        <taxon>Sphingobacteriia</taxon>
        <taxon>Sphingobacteriales</taxon>
        <taxon>Sphingobacteriaceae</taxon>
        <taxon>Parapedobacter</taxon>
    </lineage>
</organism>
<keyword evidence="4" id="KW-1185">Reference proteome</keyword>
<dbReference type="OrthoDB" id="1144324at2"/>
<evidence type="ECO:0000259" key="2">
    <source>
        <dbReference type="PROSITE" id="PS50213"/>
    </source>
</evidence>
<name>A0A1I1K5Q3_9SPHI</name>
<feature type="domain" description="FAS1" evidence="2">
    <location>
        <begin position="181"/>
        <end position="351"/>
    </location>
</feature>
<dbReference type="InterPro" id="IPR050904">
    <property type="entry name" value="Adhesion/Biosynth-related"/>
</dbReference>
<feature type="chain" id="PRO_5011784289" evidence="1">
    <location>
        <begin position="22"/>
        <end position="536"/>
    </location>
</feature>
<dbReference type="SUPFAM" id="SSF82153">
    <property type="entry name" value="FAS1 domain"/>
    <property type="match status" value="2"/>
</dbReference>
<accession>A0A1I1K5Q3</accession>
<dbReference type="InterPro" id="IPR000782">
    <property type="entry name" value="FAS1_domain"/>
</dbReference>
<dbReference type="STRING" id="623281.SAMN05421747_11410"/>
<dbReference type="PROSITE" id="PS50213">
    <property type="entry name" value="FAS1"/>
    <property type="match status" value="2"/>
</dbReference>
<dbReference type="AlphaFoldDB" id="A0A1I1K5Q3"/>
<dbReference type="Proteomes" id="UP000199577">
    <property type="component" value="Unassembled WGS sequence"/>
</dbReference>
<dbReference type="RefSeq" id="WP_090974303.1">
    <property type="nucleotide sequence ID" value="NZ_FOLL01000014.1"/>
</dbReference>
<reference evidence="4" key="1">
    <citation type="submission" date="2016-10" db="EMBL/GenBank/DDBJ databases">
        <authorList>
            <person name="Varghese N."/>
            <person name="Submissions S."/>
        </authorList>
    </citation>
    <scope>NUCLEOTIDE SEQUENCE [LARGE SCALE GENOMIC DNA]</scope>
    <source>
        <strain evidence="4">DSM 22900</strain>
    </source>
</reference>
<dbReference type="PANTHER" id="PTHR10900">
    <property type="entry name" value="PERIOSTIN-RELATED"/>
    <property type="match status" value="1"/>
</dbReference>
<feature type="signal peptide" evidence="1">
    <location>
        <begin position="1"/>
        <end position="21"/>
    </location>
</feature>
<dbReference type="EMBL" id="FOLL01000014">
    <property type="protein sequence ID" value="SFC54048.1"/>
    <property type="molecule type" value="Genomic_DNA"/>
</dbReference>
<evidence type="ECO:0000313" key="4">
    <source>
        <dbReference type="Proteomes" id="UP000199577"/>
    </source>
</evidence>
<evidence type="ECO:0000313" key="3">
    <source>
        <dbReference type="EMBL" id="SFC54048.1"/>
    </source>
</evidence>
<dbReference type="SMART" id="SM00554">
    <property type="entry name" value="FAS1"/>
    <property type="match status" value="2"/>
</dbReference>
<dbReference type="Pfam" id="PF02469">
    <property type="entry name" value="Fasciclin"/>
    <property type="match status" value="2"/>
</dbReference>
<gene>
    <name evidence="3" type="ORF">SAMN05421747_11410</name>
</gene>
<feature type="domain" description="FAS1" evidence="2">
    <location>
        <begin position="40"/>
        <end position="178"/>
    </location>
</feature>
<keyword evidence="1" id="KW-0732">Signal</keyword>
<evidence type="ECO:0000256" key="1">
    <source>
        <dbReference type="SAM" id="SignalP"/>
    </source>
</evidence>
<dbReference type="InterPro" id="IPR036378">
    <property type="entry name" value="FAS1_dom_sf"/>
</dbReference>
<sequence>MNTKIFLFAKRCGLLMLLSLAFQTCKDAFEDQTFTAYEELPIGMYLREHSDEYGRWVELMEHAGMYATLNLRTTYTFFVPTNAGVERYLQAHGYGAVTDIPREEAAYLVRYHLIHLAKVDLGQFQSGAINDRNATDDNLFVEFRDGGLDAVYLNGESRFLRFDIQATNGVIHVIEDVLEPLTATIADRLETGDFGIFREAVIATGYETMLRTVYTEEIGPGGFPIEVRYHYTLFAVSDATFAAAGIQSLAQLAERLGAGTGSYNSPENPLHQYISYHLLTQLRSYSELGQFPEGETVKNLNTLAGSQLISVTDRGGELLLNYDPERDSEIRFLEFDIPCKNGVVHEVDHWMPLFAPPPVVVVWEVTDYPDLAANVTQYRNPSLGAQYDRVFQQGELESFRWVSQPEDRAGVLTYRNNRAADGIWYSEVLNHDHLRIELGESGWIEMETPVIVQGTYRLTLVWPSPRQANPTGICAFALDGQMLRERHTISNTSSDRVLTETLGTVTFEETTSHTLRVISLDGRLITLDYIRFEPIQ</sequence>
<dbReference type="Gene3D" id="2.30.180.10">
    <property type="entry name" value="FAS1 domain"/>
    <property type="match status" value="2"/>
</dbReference>